<dbReference type="HOGENOM" id="CLU_005316_4_3_1"/>
<evidence type="ECO:0000259" key="6">
    <source>
        <dbReference type="PROSITE" id="PS51686"/>
    </source>
</evidence>
<dbReference type="OrthoDB" id="6093671at2759"/>
<reference evidence="7 8" key="1">
    <citation type="journal article" date="2012" name="Proc. Natl. Acad. Sci. U.S.A.">
        <title>Gain and loss of multiple functionally related, horizontally transferred genes in the reduced genomes of two microsporidian parasites.</title>
        <authorList>
            <person name="Pombert J.-F."/>
            <person name="Selman M."/>
            <person name="Burki F."/>
            <person name="Bardell F.T."/>
            <person name="Farinelli L."/>
            <person name="Solter L.F."/>
            <person name="Whitman D.W."/>
            <person name="Weiss L.M."/>
            <person name="Corradi N."/>
            <person name="Keeling P.J."/>
        </authorList>
    </citation>
    <scope>NUCLEOTIDE SEQUENCE [LARGE SCALE GENOMIC DNA]</scope>
    <source>
        <strain evidence="7 8">SJ-2008</strain>
    </source>
</reference>
<dbReference type="PRINTS" id="PR02008">
    <property type="entry name" value="RCMTFAMILY"/>
</dbReference>
<keyword evidence="1 5" id="KW-0489">Methyltransferase</keyword>
<dbReference type="SUPFAM" id="SSF53335">
    <property type="entry name" value="S-adenosyl-L-methionine-dependent methyltransferases"/>
    <property type="match status" value="1"/>
</dbReference>
<keyword evidence="8" id="KW-1185">Reference proteome</keyword>
<dbReference type="InterPro" id="IPR001678">
    <property type="entry name" value="MeTrfase_RsmB-F_NOP2_dom"/>
</dbReference>
<dbReference type="PANTHER" id="PTHR22808:SF1">
    <property type="entry name" value="RNA CYTOSINE-C(5)-METHYLTRANSFERASE NSUN2-RELATED"/>
    <property type="match status" value="1"/>
</dbReference>
<dbReference type="PANTHER" id="PTHR22808">
    <property type="entry name" value="NCL1 YEAST -RELATED NOL1/NOP2/FMU SUN DOMAIN-CONTAINING"/>
    <property type="match status" value="1"/>
</dbReference>
<feature type="binding site" evidence="5">
    <location>
        <position position="193"/>
    </location>
    <ligand>
        <name>S-adenosyl-L-methionine</name>
        <dbReference type="ChEBI" id="CHEBI:59789"/>
    </ligand>
</feature>
<organism evidence="7 8">
    <name type="scientific">Encephalitozoon romaleae (strain SJ-2008)</name>
    <name type="common">Microsporidian parasite</name>
    <dbReference type="NCBI Taxonomy" id="1178016"/>
    <lineage>
        <taxon>Eukaryota</taxon>
        <taxon>Fungi</taxon>
        <taxon>Fungi incertae sedis</taxon>
        <taxon>Microsporidia</taxon>
        <taxon>Unikaryonidae</taxon>
        <taxon>Encephalitozoon</taxon>
    </lineage>
</organism>
<dbReference type="GO" id="GO:0008173">
    <property type="term" value="F:RNA methyltransferase activity"/>
    <property type="evidence" value="ECO:0007669"/>
    <property type="project" value="InterPro"/>
</dbReference>
<keyword evidence="3 5" id="KW-0949">S-adenosyl-L-methionine</keyword>
<gene>
    <name evidence="7" type="ordered locus">EROM_080320</name>
</gene>
<evidence type="ECO:0000256" key="4">
    <source>
        <dbReference type="ARBA" id="ARBA00022884"/>
    </source>
</evidence>
<sequence>MPRNEYMEYYKRILEMEPGDFEQFSKFIEKDLAYAFRITATPLADTIRSRIEEYPFVRKIKCLENVYEFHKKKEKDDEYRRFTNFLINQTGVGLIQRQEIVSMIPVLLMELKEDSKVIDMCAAPGSKTKQILEVVTNGLVIANDANGKRLKVLVSETAKRPNGSLIVTKHDATAFPKIYECGSQIRFDRVFCDVVCSSDGTVRKSPGLLDEWKVSRSTGLFDTQLKILRRGCSLVAERGLVSYSTCSLNPIENECVVQKILLEGEFELVDFRSDPRLSLFPEYGDGTKIIFREGLKKWATDNQVFKNPSYRPSGLDLGLEKCIRLYPHDQDTGGFFIAILKRKGGSKGETSKREASESSLKRFMFFPSDVKNDIFETYSICVDGELYKKTEKSRTISLVTSVAARVLSENPGLNVISAGYRILEKSGLSNAEFYLKNLFHIGGGFKCSLRISTEQFKLLLNETFVDNTLLGFEHIGLAVARIEGIGITLCGYGSHTSFTLFMNNNLRKALKDLVL</sequence>
<dbReference type="InterPro" id="IPR049560">
    <property type="entry name" value="MeTrfase_RsmB-F_NOP2_cat"/>
</dbReference>
<keyword evidence="2 5" id="KW-0808">Transferase</keyword>
<dbReference type="InterPro" id="IPR029063">
    <property type="entry name" value="SAM-dependent_MTases_sf"/>
</dbReference>
<dbReference type="RefSeq" id="XP_009264951.1">
    <property type="nucleotide sequence ID" value="XM_009266676.1"/>
</dbReference>
<dbReference type="PROSITE" id="PS51686">
    <property type="entry name" value="SAM_MT_RSMB_NOP"/>
    <property type="match status" value="1"/>
</dbReference>
<evidence type="ECO:0000256" key="5">
    <source>
        <dbReference type="PROSITE-ProRule" id="PRU01023"/>
    </source>
</evidence>
<dbReference type="EMBL" id="CP003525">
    <property type="protein sequence ID" value="AFN83454.1"/>
    <property type="molecule type" value="Genomic_DNA"/>
</dbReference>
<feature type="active site" description="Nucleophile" evidence="5">
    <location>
        <position position="246"/>
    </location>
</feature>
<dbReference type="GO" id="GO:0001510">
    <property type="term" value="P:RNA methylation"/>
    <property type="evidence" value="ECO:0007669"/>
    <property type="project" value="InterPro"/>
</dbReference>
<feature type="domain" description="SAM-dependent MTase RsmB/NOP-type" evidence="6">
    <location>
        <begin position="24"/>
        <end position="343"/>
    </location>
</feature>
<dbReference type="Pfam" id="PF01189">
    <property type="entry name" value="Methyltr_RsmB-F"/>
    <property type="match status" value="1"/>
</dbReference>
<dbReference type="VEuPathDB" id="MicrosporidiaDB:EROM_080320"/>
<dbReference type="GO" id="GO:0003723">
    <property type="term" value="F:RNA binding"/>
    <property type="evidence" value="ECO:0007669"/>
    <property type="project" value="UniProtKB-UniRule"/>
</dbReference>
<feature type="binding site" evidence="5">
    <location>
        <position position="144"/>
    </location>
    <ligand>
        <name>S-adenosyl-L-methionine</name>
        <dbReference type="ChEBI" id="CHEBI:59789"/>
    </ligand>
</feature>
<keyword evidence="4 5" id="KW-0694">RNA-binding</keyword>
<dbReference type="KEGG" id="ero:EROM_080320"/>
<comment type="similarity">
    <text evidence="5">Belongs to the class I-like SAM-binding methyltransferase superfamily. RsmB/NOP family.</text>
</comment>
<dbReference type="Gene3D" id="3.40.50.150">
    <property type="entry name" value="Vaccinia Virus protein VP39"/>
    <property type="match status" value="1"/>
</dbReference>
<evidence type="ECO:0000256" key="3">
    <source>
        <dbReference type="ARBA" id="ARBA00022691"/>
    </source>
</evidence>
<feature type="binding site" evidence="5">
    <location>
        <position position="171"/>
    </location>
    <ligand>
        <name>S-adenosyl-L-methionine</name>
        <dbReference type="ChEBI" id="CHEBI:59789"/>
    </ligand>
</feature>
<accession>I7ANT8</accession>
<evidence type="ECO:0000256" key="1">
    <source>
        <dbReference type="ARBA" id="ARBA00022603"/>
    </source>
</evidence>
<feature type="binding site" evidence="5">
    <location>
        <begin position="121"/>
        <end position="127"/>
    </location>
    <ligand>
        <name>S-adenosyl-L-methionine</name>
        <dbReference type="ChEBI" id="CHEBI:59789"/>
    </ligand>
</feature>
<proteinExistence type="inferred from homology"/>
<dbReference type="AlphaFoldDB" id="I7ANT8"/>
<evidence type="ECO:0000313" key="8">
    <source>
        <dbReference type="Proteomes" id="UP000010094"/>
    </source>
</evidence>
<evidence type="ECO:0000256" key="2">
    <source>
        <dbReference type="ARBA" id="ARBA00022679"/>
    </source>
</evidence>
<dbReference type="Proteomes" id="UP000010094">
    <property type="component" value="Chromosome VIII"/>
</dbReference>
<name>I7ANT8_ENCRO</name>
<evidence type="ECO:0000313" key="7">
    <source>
        <dbReference type="EMBL" id="AFN83454.1"/>
    </source>
</evidence>
<protein>
    <submittedName>
        <fullName evidence="7">Methyltransferase</fullName>
    </submittedName>
</protein>
<dbReference type="GeneID" id="20521768"/>
<dbReference type="InterPro" id="IPR023267">
    <property type="entry name" value="RCMT"/>
</dbReference>